<evidence type="ECO:0000313" key="2">
    <source>
        <dbReference type="WBParaSite" id="ES5_v2.g22621.t1"/>
    </source>
</evidence>
<organism evidence="1 2">
    <name type="scientific">Panagrolaimus sp. ES5</name>
    <dbReference type="NCBI Taxonomy" id="591445"/>
    <lineage>
        <taxon>Eukaryota</taxon>
        <taxon>Metazoa</taxon>
        <taxon>Ecdysozoa</taxon>
        <taxon>Nematoda</taxon>
        <taxon>Chromadorea</taxon>
        <taxon>Rhabditida</taxon>
        <taxon>Tylenchina</taxon>
        <taxon>Panagrolaimomorpha</taxon>
        <taxon>Panagrolaimoidea</taxon>
        <taxon>Panagrolaimidae</taxon>
        <taxon>Panagrolaimus</taxon>
    </lineage>
</organism>
<protein>
    <submittedName>
        <fullName evidence="2">Uncharacterized protein</fullName>
    </submittedName>
</protein>
<reference evidence="2" key="1">
    <citation type="submission" date="2022-11" db="UniProtKB">
        <authorList>
            <consortium name="WormBaseParasite"/>
        </authorList>
    </citation>
    <scope>IDENTIFICATION</scope>
</reference>
<accession>A0AC34FZ74</accession>
<name>A0AC34FZ74_9BILA</name>
<sequence length="95" mass="11267">MVKFERYCLPLLLLWIVQYQLSFGDYIIEHGEPDDELYDDFDCISGYLRTFLIYSEEYTDPFFLDRYMKYIGCAISAGILMKNYIAPPSKVLFCD</sequence>
<evidence type="ECO:0000313" key="1">
    <source>
        <dbReference type="Proteomes" id="UP000887579"/>
    </source>
</evidence>
<dbReference type="Proteomes" id="UP000887579">
    <property type="component" value="Unplaced"/>
</dbReference>
<dbReference type="WBParaSite" id="ES5_v2.g22621.t1">
    <property type="protein sequence ID" value="ES5_v2.g22621.t1"/>
    <property type="gene ID" value="ES5_v2.g22621"/>
</dbReference>
<proteinExistence type="predicted"/>